<feature type="region of interest" description="Disordered" evidence="7">
    <location>
        <begin position="400"/>
        <end position="434"/>
    </location>
</feature>
<dbReference type="InterPro" id="IPR035979">
    <property type="entry name" value="RBD_domain_sf"/>
</dbReference>
<dbReference type="STRING" id="7159.Q177R3"/>
<dbReference type="InterPro" id="IPR012677">
    <property type="entry name" value="Nucleotide-bd_a/b_plait_sf"/>
</dbReference>
<dbReference type="Pfam" id="PF00076">
    <property type="entry name" value="RRM_1"/>
    <property type="match status" value="2"/>
</dbReference>
<keyword evidence="4" id="KW-0677">Repeat</keyword>
<dbReference type="PANTHER" id="PTHR48032">
    <property type="entry name" value="RNA-BINDING PROTEIN MUSASHI HOMOLOG RBP6"/>
    <property type="match status" value="1"/>
</dbReference>
<evidence type="ECO:0000256" key="2">
    <source>
        <dbReference type="ARBA" id="ARBA00006635"/>
    </source>
</evidence>
<proteinExistence type="inferred from homology"/>
<evidence type="ECO:0000256" key="7">
    <source>
        <dbReference type="SAM" id="MobiDB-lite"/>
    </source>
</evidence>
<feature type="domain" description="RRM" evidence="8">
    <location>
        <begin position="102"/>
        <end position="183"/>
    </location>
</feature>
<dbReference type="InterPro" id="IPR034126">
    <property type="entry name" value="MSI_RRM2"/>
</dbReference>
<dbReference type="FunFam" id="3.30.70.330:FF:000314">
    <property type="entry name" value="RNA-binding protein Musashi Rbp6"/>
    <property type="match status" value="1"/>
</dbReference>
<comment type="similarity">
    <text evidence="2">Belongs to the Musashi family.</text>
</comment>
<feature type="region of interest" description="Disordered" evidence="7">
    <location>
        <begin position="73"/>
        <end position="101"/>
    </location>
</feature>
<evidence type="ECO:0000256" key="1">
    <source>
        <dbReference type="ARBA" id="ARBA00004496"/>
    </source>
</evidence>
<organism evidence="9 10">
    <name type="scientific">Aedes aegypti</name>
    <name type="common">Yellowfever mosquito</name>
    <name type="synonym">Culex aegypti</name>
    <dbReference type="NCBI Taxonomy" id="7159"/>
    <lineage>
        <taxon>Eukaryota</taxon>
        <taxon>Metazoa</taxon>
        <taxon>Ecdysozoa</taxon>
        <taxon>Arthropoda</taxon>
        <taxon>Hexapoda</taxon>
        <taxon>Insecta</taxon>
        <taxon>Pterygota</taxon>
        <taxon>Neoptera</taxon>
        <taxon>Endopterygota</taxon>
        <taxon>Diptera</taxon>
        <taxon>Nematocera</taxon>
        <taxon>Culicoidea</taxon>
        <taxon>Culicidae</taxon>
        <taxon>Culicinae</taxon>
        <taxon>Aedini</taxon>
        <taxon>Aedes</taxon>
        <taxon>Stegomyia</taxon>
    </lineage>
</organism>
<evidence type="ECO:0000259" key="8">
    <source>
        <dbReference type="PROSITE" id="PS50102"/>
    </source>
</evidence>
<dbReference type="PROSITE" id="PS50102">
    <property type="entry name" value="RRM"/>
    <property type="match status" value="2"/>
</dbReference>
<dbReference type="Gene3D" id="3.30.70.330">
    <property type="match status" value="2"/>
</dbReference>
<evidence type="ECO:0000256" key="6">
    <source>
        <dbReference type="PROSITE-ProRule" id="PRU00176"/>
    </source>
</evidence>
<dbReference type="Proteomes" id="UP000682892">
    <property type="component" value="Unassembled WGS sequence"/>
</dbReference>
<accession>Q177R3</accession>
<dbReference type="InterPro" id="IPR000504">
    <property type="entry name" value="RRM_dom"/>
</dbReference>
<dbReference type="PhylomeDB" id="Q177R3"/>
<dbReference type="AlphaFoldDB" id="Q177R3"/>
<dbReference type="SMART" id="SM00360">
    <property type="entry name" value="RRM"/>
    <property type="match status" value="2"/>
</dbReference>
<dbReference type="GO" id="GO:0006417">
    <property type="term" value="P:regulation of translation"/>
    <property type="evidence" value="ECO:0007669"/>
    <property type="project" value="TreeGrafter"/>
</dbReference>
<evidence type="ECO:0000256" key="4">
    <source>
        <dbReference type="ARBA" id="ARBA00022737"/>
    </source>
</evidence>
<keyword evidence="5 6" id="KW-0694">RNA-binding</keyword>
<dbReference type="SUPFAM" id="SSF54928">
    <property type="entry name" value="RNA-binding domain, RBD"/>
    <property type="match status" value="2"/>
</dbReference>
<dbReference type="CDD" id="cd12323">
    <property type="entry name" value="RRM2_MSI"/>
    <property type="match status" value="1"/>
</dbReference>
<gene>
    <name evidence="9" type="ORF">AaeL_AAEL006057</name>
</gene>
<dbReference type="OMA" id="SANAHRN"/>
<reference evidence="9" key="1">
    <citation type="submission" date="2005-10" db="EMBL/GenBank/DDBJ databases">
        <authorList>
            <person name="Loftus B.J."/>
            <person name="Nene V.M."/>
            <person name="Hannick L.I."/>
            <person name="Bidwell S."/>
            <person name="Haas B."/>
            <person name="Amedeo P."/>
            <person name="Orvis J."/>
            <person name="Wortman J.R."/>
            <person name="White O.R."/>
            <person name="Salzberg S."/>
            <person name="Shumway M."/>
            <person name="Koo H."/>
            <person name="Zhao Y."/>
            <person name="Holmes M."/>
            <person name="Miller J."/>
            <person name="Schatz M."/>
            <person name="Pop M."/>
            <person name="Pai G."/>
            <person name="Utterback T."/>
            <person name="Rogers Y.-H."/>
            <person name="Kravitz S."/>
            <person name="Fraser C.M."/>
        </authorList>
    </citation>
    <scope>NUCLEOTIDE SEQUENCE</scope>
    <source>
        <strain evidence="9">Liverpool</strain>
    </source>
</reference>
<feature type="compositionally biased region" description="Low complexity" evidence="7">
    <location>
        <begin position="73"/>
        <end position="97"/>
    </location>
</feature>
<reference evidence="9" key="3">
    <citation type="submission" date="2012-09" db="EMBL/GenBank/DDBJ databases">
        <authorList>
            <consortium name="VectorBase"/>
        </authorList>
    </citation>
    <scope>NUCLEOTIDE SEQUENCE</scope>
    <source>
        <strain evidence="9">Liverpool</strain>
    </source>
</reference>
<keyword evidence="3" id="KW-0963">Cytoplasm</keyword>
<protein>
    <submittedName>
        <fullName evidence="9">AAEL006057-PA</fullName>
    </submittedName>
</protein>
<dbReference type="VEuPathDB" id="VectorBase:AAEL019841"/>
<feature type="domain" description="RRM" evidence="8">
    <location>
        <begin position="191"/>
        <end position="268"/>
    </location>
</feature>
<dbReference type="PANTHER" id="PTHR48032:SF4">
    <property type="entry name" value="FI20028P1"/>
    <property type="match status" value="1"/>
</dbReference>
<dbReference type="GO" id="GO:0003729">
    <property type="term" value="F:mRNA binding"/>
    <property type="evidence" value="ECO:0007669"/>
    <property type="project" value="TreeGrafter"/>
</dbReference>
<dbReference type="EMBL" id="CH477372">
    <property type="protein sequence ID" value="EAT42400.1"/>
    <property type="molecule type" value="Genomic_DNA"/>
</dbReference>
<reference evidence="9" key="2">
    <citation type="journal article" date="2007" name="Science">
        <title>Genome sequence of Aedes aegypti, a major arbovirus vector.</title>
        <authorList>
            <person name="Nene V."/>
            <person name="Wortman J.R."/>
            <person name="Lawson D."/>
            <person name="Haas B."/>
            <person name="Kodira C."/>
            <person name="Tu Z.J."/>
            <person name="Loftus B."/>
            <person name="Xi Z."/>
            <person name="Megy K."/>
            <person name="Grabherr M."/>
            <person name="Ren Q."/>
            <person name="Zdobnov E.M."/>
            <person name="Lobo N.F."/>
            <person name="Campbell K.S."/>
            <person name="Brown S.E."/>
            <person name="Bonaldo M.F."/>
            <person name="Zhu J."/>
            <person name="Sinkins S.P."/>
            <person name="Hogenkamp D.G."/>
            <person name="Amedeo P."/>
            <person name="Arensburger P."/>
            <person name="Atkinson P.W."/>
            <person name="Bidwell S."/>
            <person name="Biedler J."/>
            <person name="Birney E."/>
            <person name="Bruggner R.V."/>
            <person name="Costas J."/>
            <person name="Coy M.R."/>
            <person name="Crabtree J."/>
            <person name="Crawford M."/>
            <person name="Debruyn B."/>
            <person name="Decaprio D."/>
            <person name="Eiglmeier K."/>
            <person name="Eisenstadt E."/>
            <person name="El-Dorry H."/>
            <person name="Gelbart W.M."/>
            <person name="Gomes S.L."/>
            <person name="Hammond M."/>
            <person name="Hannick L.I."/>
            <person name="Hogan J.R."/>
            <person name="Holmes M.H."/>
            <person name="Jaffe D."/>
            <person name="Johnston J.S."/>
            <person name="Kennedy R.C."/>
            <person name="Koo H."/>
            <person name="Kravitz S."/>
            <person name="Kriventseva E.V."/>
            <person name="Kulp D."/>
            <person name="Labutti K."/>
            <person name="Lee E."/>
            <person name="Li S."/>
            <person name="Lovin D.D."/>
            <person name="Mao C."/>
            <person name="Mauceli E."/>
            <person name="Menck C.F."/>
            <person name="Miller J.R."/>
            <person name="Montgomery P."/>
            <person name="Mori A."/>
            <person name="Nascimento A.L."/>
            <person name="Naveira H.F."/>
            <person name="Nusbaum C."/>
            <person name="O'leary S."/>
            <person name="Orvis J."/>
            <person name="Pertea M."/>
            <person name="Quesneville H."/>
            <person name="Reidenbach K.R."/>
            <person name="Rogers Y.H."/>
            <person name="Roth C.W."/>
            <person name="Schneider J.R."/>
            <person name="Schatz M."/>
            <person name="Shumway M."/>
            <person name="Stanke M."/>
            <person name="Stinson E.O."/>
            <person name="Tubio J.M."/>
            <person name="Vanzee J.P."/>
            <person name="Verjovski-Almeida S."/>
            <person name="Werner D."/>
            <person name="White O."/>
            <person name="Wyder S."/>
            <person name="Zeng Q."/>
            <person name="Zhao Q."/>
            <person name="Zhao Y."/>
            <person name="Hill C.A."/>
            <person name="Raikhel A.S."/>
            <person name="Soares M.B."/>
            <person name="Knudson D.L."/>
            <person name="Lee N.H."/>
            <person name="Galagan J."/>
            <person name="Salzberg S.L."/>
            <person name="Paulsen I.T."/>
            <person name="Dimopoulos G."/>
            <person name="Collins F.H."/>
            <person name="Birren B."/>
            <person name="Fraser-Liggett C.M."/>
            <person name="Severson D.W."/>
        </authorList>
    </citation>
    <scope>NUCLEOTIDE SEQUENCE [LARGE SCALE GENOMIC DNA]</scope>
    <source>
        <strain evidence="9">Liverpool</strain>
    </source>
</reference>
<evidence type="ECO:0000256" key="3">
    <source>
        <dbReference type="ARBA" id="ARBA00022490"/>
    </source>
</evidence>
<sequence length="482" mass="50952">MGKIPRLVGTPEAGECPTIIFIAVVIIIHAGTLDTTGLLEHDLHSALVPIKTANLLTPQAAAAAVVAQQNSNAATNTSKAGSTNGSSSGRSTPNSSSDPAPGKLFVGGLSWQTSSEKLSEYFGMFGKVTDVLIMKDPITQRSRGFGFITFQEPNSVDKVLKVPIHTLDGKKIDPKHATPKNRPKTQSNKTKKIFVGGVSQDTSAEEVRQYFSQFGKVDETVMLMDQQTKRHRGFGFVTFENEDVVDRVCEIHFHTIKNKKVECKKAQPKEAVTPTAQQLLQKRIILGNLGLPIATPTAARLVGAAQAAAQASPLVSQLANPLMVQAQAQAAQAAAAAAAMQVQNGFGKMFTTYPPTLHSFRYSPYPMPSAAAAHAANAAAANASNHQLTTAAVNAQAAAAAAASQQHQHQHATQMTGHSAQPATPAQQQPANPAATHQLMPAHQLAAATAGNPYQGYSLANVDMSSFQGVDWGSMYGMGMYV</sequence>
<name>Q177R3_AEDAE</name>
<dbReference type="eggNOG" id="KOG4205">
    <property type="taxonomic scope" value="Eukaryota"/>
</dbReference>
<dbReference type="FunFam" id="3.30.70.330:FF:000320">
    <property type="entry name" value="RNA-binding protein Musashi 2"/>
    <property type="match status" value="1"/>
</dbReference>
<evidence type="ECO:0000313" key="9">
    <source>
        <dbReference type="EMBL" id="EAT42400.1"/>
    </source>
</evidence>
<evidence type="ECO:0000256" key="5">
    <source>
        <dbReference type="ARBA" id="ARBA00022884"/>
    </source>
</evidence>
<comment type="subcellular location">
    <subcellularLocation>
        <location evidence="1">Cytoplasm</location>
    </subcellularLocation>
</comment>
<evidence type="ECO:0000313" key="10">
    <source>
        <dbReference type="Proteomes" id="UP000682892"/>
    </source>
</evidence>
<dbReference type="GO" id="GO:0005737">
    <property type="term" value="C:cytoplasm"/>
    <property type="evidence" value="ECO:0007669"/>
    <property type="project" value="UniProtKB-SubCell"/>
</dbReference>